<dbReference type="Gene3D" id="1.10.630.10">
    <property type="entry name" value="Cytochrome P450"/>
    <property type="match status" value="1"/>
</dbReference>
<evidence type="ECO:0000256" key="5">
    <source>
        <dbReference type="ARBA" id="ARBA00023002"/>
    </source>
</evidence>
<dbReference type="InterPro" id="IPR001128">
    <property type="entry name" value="Cyt_P450"/>
</dbReference>
<evidence type="ECO:0000313" key="9">
    <source>
        <dbReference type="EMBL" id="KAK3324862.1"/>
    </source>
</evidence>
<sequence>MALLDVLSTSGFGSQLPTILTCVAVLFLVRAVFQAQTGPLASLPGPEISKWTDLHVRLMLILGKRAQYVHSLHQKYGPVVRVGPNDVDVSDHAAAREIHRAKGGFLKSSFYATGGRIQSMFSTRDRGFHSSRRRLLGPCFTETSLENLQPVVVELTRTAMRKMRDEAKAGNGTVDLLKWWTLLAMDVIGQLSFGESFGMVESGKKSQFAEDVSNAGAILPLRTAFPTLIWIGAYLPLPFFQNIAQSRQRIVAYNQERVARYMQLVQKDAQKSRATIFTSLIKGNAIELTELELTVEVQSYITAGTDTTAVTLTYLIWAVCRDQKIRDELVRELKSVDVADEEQLTYKHVRDLPYLNCVVEEALRRYGAAPGALPRDVPDEGAFLGGHFVPGGGTVVSTQGYSLHRDPELFPDPERFNPSRWENPTKEMRDAFMAFGTGPRGCIGVHLARMELRLATALFFRSFPSARVSTKDGMSDTDMDELITFLLVPRGHRCLVELE</sequence>
<organism evidence="9 10">
    <name type="scientific">Apodospora peruviana</name>
    <dbReference type="NCBI Taxonomy" id="516989"/>
    <lineage>
        <taxon>Eukaryota</taxon>
        <taxon>Fungi</taxon>
        <taxon>Dikarya</taxon>
        <taxon>Ascomycota</taxon>
        <taxon>Pezizomycotina</taxon>
        <taxon>Sordariomycetes</taxon>
        <taxon>Sordariomycetidae</taxon>
        <taxon>Sordariales</taxon>
        <taxon>Lasiosphaeriaceae</taxon>
        <taxon>Apodospora</taxon>
    </lineage>
</organism>
<evidence type="ECO:0000256" key="4">
    <source>
        <dbReference type="ARBA" id="ARBA00022723"/>
    </source>
</evidence>
<dbReference type="InterPro" id="IPR017972">
    <property type="entry name" value="Cyt_P450_CS"/>
</dbReference>
<dbReference type="InterPro" id="IPR002401">
    <property type="entry name" value="Cyt_P450_E_grp-I"/>
</dbReference>
<evidence type="ECO:0000256" key="2">
    <source>
        <dbReference type="ARBA" id="ARBA00010617"/>
    </source>
</evidence>
<evidence type="ECO:0000256" key="3">
    <source>
        <dbReference type="ARBA" id="ARBA00022617"/>
    </source>
</evidence>
<gene>
    <name evidence="9" type="ORF">B0H66DRAFT_105547</name>
</gene>
<name>A0AAE0IGZ8_9PEZI</name>
<dbReference type="InterPro" id="IPR036396">
    <property type="entry name" value="Cyt_P450_sf"/>
</dbReference>
<dbReference type="Pfam" id="PF00067">
    <property type="entry name" value="p450"/>
    <property type="match status" value="1"/>
</dbReference>
<dbReference type="PRINTS" id="PR00463">
    <property type="entry name" value="EP450I"/>
</dbReference>
<dbReference type="PANTHER" id="PTHR24305:SF96">
    <property type="entry name" value="CYTOCHROME P450 MONOOXYGENASE STCB-RELATED"/>
    <property type="match status" value="1"/>
</dbReference>
<dbReference type="PRINTS" id="PR00385">
    <property type="entry name" value="P450"/>
</dbReference>
<keyword evidence="3 7" id="KW-0349">Heme</keyword>
<evidence type="ECO:0000313" key="10">
    <source>
        <dbReference type="Proteomes" id="UP001283341"/>
    </source>
</evidence>
<evidence type="ECO:0000256" key="1">
    <source>
        <dbReference type="ARBA" id="ARBA00001971"/>
    </source>
</evidence>
<proteinExistence type="inferred from homology"/>
<keyword evidence="6 7" id="KW-0408">Iron</keyword>
<accession>A0AAE0IGZ8</accession>
<keyword evidence="10" id="KW-1185">Reference proteome</keyword>
<protein>
    <submittedName>
        <fullName evidence="9">Cytochrome P450</fullName>
    </submittedName>
</protein>
<dbReference type="EMBL" id="JAUEDM010000002">
    <property type="protein sequence ID" value="KAK3324862.1"/>
    <property type="molecule type" value="Genomic_DNA"/>
</dbReference>
<comment type="caution">
    <text evidence="9">The sequence shown here is derived from an EMBL/GenBank/DDBJ whole genome shotgun (WGS) entry which is preliminary data.</text>
</comment>
<dbReference type="GO" id="GO:0004497">
    <property type="term" value="F:monooxygenase activity"/>
    <property type="evidence" value="ECO:0007669"/>
    <property type="project" value="UniProtKB-KW"/>
</dbReference>
<reference evidence="9" key="2">
    <citation type="submission" date="2023-06" db="EMBL/GenBank/DDBJ databases">
        <authorList>
            <consortium name="Lawrence Berkeley National Laboratory"/>
            <person name="Haridas S."/>
            <person name="Hensen N."/>
            <person name="Bonometti L."/>
            <person name="Westerberg I."/>
            <person name="Brannstrom I.O."/>
            <person name="Guillou S."/>
            <person name="Cros-Aarteil S."/>
            <person name="Calhoun S."/>
            <person name="Kuo A."/>
            <person name="Mondo S."/>
            <person name="Pangilinan J."/>
            <person name="Riley R."/>
            <person name="Labutti K."/>
            <person name="Andreopoulos B."/>
            <person name="Lipzen A."/>
            <person name="Chen C."/>
            <person name="Yanf M."/>
            <person name="Daum C."/>
            <person name="Ng V."/>
            <person name="Clum A."/>
            <person name="Steindorff A."/>
            <person name="Ohm R."/>
            <person name="Martin F."/>
            <person name="Silar P."/>
            <person name="Natvig D."/>
            <person name="Lalanne C."/>
            <person name="Gautier V."/>
            <person name="Ament-Velasquez S.L."/>
            <person name="Kruys A."/>
            <person name="Hutchinson M.I."/>
            <person name="Powell A.J."/>
            <person name="Barry K."/>
            <person name="Miller A.N."/>
            <person name="Grigoriev I.V."/>
            <person name="Debuchy R."/>
            <person name="Gladieux P."/>
            <person name="Thoren M.H."/>
            <person name="Johannesson H."/>
        </authorList>
    </citation>
    <scope>NUCLEOTIDE SEQUENCE</scope>
    <source>
        <strain evidence="9">CBS 118394</strain>
    </source>
</reference>
<dbReference type="CDD" id="cd11059">
    <property type="entry name" value="CYP_fungal"/>
    <property type="match status" value="1"/>
</dbReference>
<evidence type="ECO:0000256" key="7">
    <source>
        <dbReference type="PIRSR" id="PIRSR602401-1"/>
    </source>
</evidence>
<dbReference type="PANTHER" id="PTHR24305">
    <property type="entry name" value="CYTOCHROME P450"/>
    <property type="match status" value="1"/>
</dbReference>
<keyword evidence="4 7" id="KW-0479">Metal-binding</keyword>
<dbReference type="InterPro" id="IPR050121">
    <property type="entry name" value="Cytochrome_P450_monoxygenase"/>
</dbReference>
<keyword evidence="5 8" id="KW-0560">Oxidoreductase</keyword>
<comment type="similarity">
    <text evidence="2 8">Belongs to the cytochrome P450 family.</text>
</comment>
<evidence type="ECO:0000256" key="8">
    <source>
        <dbReference type="RuleBase" id="RU000461"/>
    </source>
</evidence>
<dbReference type="GO" id="GO:0005506">
    <property type="term" value="F:iron ion binding"/>
    <property type="evidence" value="ECO:0007669"/>
    <property type="project" value="InterPro"/>
</dbReference>
<feature type="binding site" description="axial binding residue" evidence="7">
    <location>
        <position position="442"/>
    </location>
    <ligand>
        <name>heme</name>
        <dbReference type="ChEBI" id="CHEBI:30413"/>
    </ligand>
    <ligandPart>
        <name>Fe</name>
        <dbReference type="ChEBI" id="CHEBI:18248"/>
    </ligandPart>
</feature>
<dbReference type="GO" id="GO:0016705">
    <property type="term" value="F:oxidoreductase activity, acting on paired donors, with incorporation or reduction of molecular oxygen"/>
    <property type="evidence" value="ECO:0007669"/>
    <property type="project" value="InterPro"/>
</dbReference>
<reference evidence="9" key="1">
    <citation type="journal article" date="2023" name="Mol. Phylogenet. Evol.">
        <title>Genome-scale phylogeny and comparative genomics of the fungal order Sordariales.</title>
        <authorList>
            <person name="Hensen N."/>
            <person name="Bonometti L."/>
            <person name="Westerberg I."/>
            <person name="Brannstrom I.O."/>
            <person name="Guillou S."/>
            <person name="Cros-Aarteil S."/>
            <person name="Calhoun S."/>
            <person name="Haridas S."/>
            <person name="Kuo A."/>
            <person name="Mondo S."/>
            <person name="Pangilinan J."/>
            <person name="Riley R."/>
            <person name="LaButti K."/>
            <person name="Andreopoulos B."/>
            <person name="Lipzen A."/>
            <person name="Chen C."/>
            <person name="Yan M."/>
            <person name="Daum C."/>
            <person name="Ng V."/>
            <person name="Clum A."/>
            <person name="Steindorff A."/>
            <person name="Ohm R.A."/>
            <person name="Martin F."/>
            <person name="Silar P."/>
            <person name="Natvig D.O."/>
            <person name="Lalanne C."/>
            <person name="Gautier V."/>
            <person name="Ament-Velasquez S.L."/>
            <person name="Kruys A."/>
            <person name="Hutchinson M.I."/>
            <person name="Powell A.J."/>
            <person name="Barry K."/>
            <person name="Miller A.N."/>
            <person name="Grigoriev I.V."/>
            <person name="Debuchy R."/>
            <person name="Gladieux P."/>
            <person name="Hiltunen Thoren M."/>
            <person name="Johannesson H."/>
        </authorList>
    </citation>
    <scope>NUCLEOTIDE SEQUENCE</scope>
    <source>
        <strain evidence="9">CBS 118394</strain>
    </source>
</reference>
<comment type="cofactor">
    <cofactor evidence="1 7">
        <name>heme</name>
        <dbReference type="ChEBI" id="CHEBI:30413"/>
    </cofactor>
</comment>
<dbReference type="PROSITE" id="PS00086">
    <property type="entry name" value="CYTOCHROME_P450"/>
    <property type="match status" value="1"/>
</dbReference>
<evidence type="ECO:0000256" key="6">
    <source>
        <dbReference type="ARBA" id="ARBA00023004"/>
    </source>
</evidence>
<dbReference type="SUPFAM" id="SSF48264">
    <property type="entry name" value="Cytochrome P450"/>
    <property type="match status" value="1"/>
</dbReference>
<dbReference type="AlphaFoldDB" id="A0AAE0IGZ8"/>
<dbReference type="GO" id="GO:0020037">
    <property type="term" value="F:heme binding"/>
    <property type="evidence" value="ECO:0007669"/>
    <property type="project" value="InterPro"/>
</dbReference>
<dbReference type="Proteomes" id="UP001283341">
    <property type="component" value="Unassembled WGS sequence"/>
</dbReference>
<keyword evidence="8" id="KW-0503">Monooxygenase</keyword>